<reference evidence="1 2" key="1">
    <citation type="submission" date="2023-07" db="EMBL/GenBank/DDBJ databases">
        <title>Genomic Encyclopedia of Type Strains, Phase IV (KMG-IV): sequencing the most valuable type-strain genomes for metagenomic binning, comparative biology and taxonomic classification.</title>
        <authorList>
            <person name="Goeker M."/>
        </authorList>
    </citation>
    <scope>NUCLEOTIDE SEQUENCE [LARGE SCALE GENOMIC DNA]</scope>
    <source>
        <strain evidence="1 2">DSM 15561</strain>
    </source>
</reference>
<accession>A0ABU0LXW4</accession>
<evidence type="ECO:0000313" key="2">
    <source>
        <dbReference type="Proteomes" id="UP001235094"/>
    </source>
</evidence>
<name>A0ABU0LXW4_9HYPH</name>
<sequence>MIAETFRIAMLNTLRIGPYDTPHRANPPVTEWLIAARGGPDGVYLIISDTPASVGEDTASAPVDLVEQNSIVAVLAKDDGDRPQFMMLRHPPGDFSLPGRFFPADGMATLTQYDGVLRLGAIGRHAHSRGSVNGQVVLHDIPHPAPNTDGAINWHFAAEERPWGTAR</sequence>
<gene>
    <name evidence="1" type="ORF">QOZ99_004457</name>
</gene>
<evidence type="ECO:0000313" key="1">
    <source>
        <dbReference type="EMBL" id="MDQ0513534.1"/>
    </source>
</evidence>
<keyword evidence="2" id="KW-1185">Reference proteome</keyword>
<dbReference type="Proteomes" id="UP001235094">
    <property type="component" value="Unassembled WGS sequence"/>
</dbReference>
<proteinExistence type="predicted"/>
<dbReference type="RefSeq" id="WP_306892152.1">
    <property type="nucleotide sequence ID" value="NZ_JAUSVR010000036.1"/>
</dbReference>
<dbReference type="EMBL" id="JAUSVR010000036">
    <property type="protein sequence ID" value="MDQ0513534.1"/>
    <property type="molecule type" value="Genomic_DNA"/>
</dbReference>
<protein>
    <submittedName>
        <fullName evidence="1">Uncharacterized protein</fullName>
    </submittedName>
</protein>
<organism evidence="1 2">
    <name type="scientific">Ancylobacter amanitiformis</name>
    <dbReference type="NCBI Taxonomy" id="217069"/>
    <lineage>
        <taxon>Bacteria</taxon>
        <taxon>Pseudomonadati</taxon>
        <taxon>Pseudomonadota</taxon>
        <taxon>Alphaproteobacteria</taxon>
        <taxon>Hyphomicrobiales</taxon>
        <taxon>Xanthobacteraceae</taxon>
        <taxon>Ancylobacter</taxon>
    </lineage>
</organism>
<comment type="caution">
    <text evidence="1">The sequence shown here is derived from an EMBL/GenBank/DDBJ whole genome shotgun (WGS) entry which is preliminary data.</text>
</comment>